<evidence type="ECO:0000313" key="2">
    <source>
        <dbReference type="EMBL" id="NLR76025.1"/>
    </source>
</evidence>
<evidence type="ECO:0000313" key="3">
    <source>
        <dbReference type="Proteomes" id="UP000587991"/>
    </source>
</evidence>
<reference evidence="2 3" key="1">
    <citation type="submission" date="2020-04" db="EMBL/GenBank/DDBJ databases">
        <title>Draft genome of Leeia sp. IMCC25680.</title>
        <authorList>
            <person name="Song J."/>
            <person name="Cho J.-C."/>
        </authorList>
    </citation>
    <scope>NUCLEOTIDE SEQUENCE [LARGE SCALE GENOMIC DNA]</scope>
    <source>
        <strain evidence="2 3">IMCC25680</strain>
    </source>
</reference>
<dbReference type="InterPro" id="IPR036390">
    <property type="entry name" value="WH_DNA-bd_sf"/>
</dbReference>
<dbReference type="RefSeq" id="WP_168877703.1">
    <property type="nucleotide sequence ID" value="NZ_JABAIM010000003.1"/>
</dbReference>
<dbReference type="InterPro" id="IPR036388">
    <property type="entry name" value="WH-like_DNA-bd_sf"/>
</dbReference>
<gene>
    <name evidence="2" type="ORF">HF682_12740</name>
</gene>
<evidence type="ECO:0000259" key="1">
    <source>
        <dbReference type="Pfam" id="PF09012"/>
    </source>
</evidence>
<organism evidence="2 3">
    <name type="scientific">Leeia aquatica</name>
    <dbReference type="NCBI Taxonomy" id="2725557"/>
    <lineage>
        <taxon>Bacteria</taxon>
        <taxon>Pseudomonadati</taxon>
        <taxon>Pseudomonadota</taxon>
        <taxon>Betaproteobacteria</taxon>
        <taxon>Neisseriales</taxon>
        <taxon>Leeiaceae</taxon>
        <taxon>Leeia</taxon>
    </lineage>
</organism>
<dbReference type="AlphaFoldDB" id="A0A847SAU7"/>
<accession>A0A847SAU7</accession>
<dbReference type="Gene3D" id="1.10.10.10">
    <property type="entry name" value="Winged helix-like DNA-binding domain superfamily/Winged helix DNA-binding domain"/>
    <property type="match status" value="1"/>
</dbReference>
<dbReference type="Pfam" id="PF09012">
    <property type="entry name" value="FeoC"/>
    <property type="match status" value="1"/>
</dbReference>
<dbReference type="EMBL" id="JABAIM010000003">
    <property type="protein sequence ID" value="NLR76025.1"/>
    <property type="molecule type" value="Genomic_DNA"/>
</dbReference>
<name>A0A847SAU7_9NEIS</name>
<protein>
    <recommendedName>
        <fullName evidence="1">Transcriptional regulator HTH-type FeoC domain-containing protein</fullName>
    </recommendedName>
</protein>
<proteinExistence type="predicted"/>
<dbReference type="Proteomes" id="UP000587991">
    <property type="component" value="Unassembled WGS sequence"/>
</dbReference>
<dbReference type="InterPro" id="IPR015102">
    <property type="entry name" value="Tscrpt_reg_HTH_FeoC"/>
</dbReference>
<feature type="domain" description="Transcriptional regulator HTH-type FeoC" evidence="1">
    <location>
        <begin position="4"/>
        <end position="66"/>
    </location>
</feature>
<sequence length="79" mass="8773">MMLLAAIRQSLQTHHALPLTQLAALHGLTVDRLLPLLEPWLQRGKLQLQPPPKASCSKGCGQCQSTSPCEDPRWVHWLG</sequence>
<keyword evidence="3" id="KW-1185">Reference proteome</keyword>
<dbReference type="SUPFAM" id="SSF46785">
    <property type="entry name" value="Winged helix' DNA-binding domain"/>
    <property type="match status" value="1"/>
</dbReference>
<comment type="caution">
    <text evidence="2">The sequence shown here is derived from an EMBL/GenBank/DDBJ whole genome shotgun (WGS) entry which is preliminary data.</text>
</comment>